<keyword evidence="1" id="KW-1133">Transmembrane helix</keyword>
<proteinExistence type="predicted"/>
<reference evidence="2 3" key="1">
    <citation type="submission" date="2020-01" db="EMBL/GenBank/DDBJ databases">
        <authorList>
            <person name="Kim M.K."/>
        </authorList>
    </citation>
    <scope>NUCLEOTIDE SEQUENCE [LARGE SCALE GENOMIC DNA]</scope>
    <source>
        <strain evidence="2 3">172606-1</strain>
    </source>
</reference>
<keyword evidence="1" id="KW-0472">Membrane</keyword>
<evidence type="ECO:0000313" key="3">
    <source>
        <dbReference type="Proteomes" id="UP000480178"/>
    </source>
</evidence>
<sequence length="279" mass="31610">MKINRFIGYTTLFVLLTIITQVGGFILLLCIPFFRYVTRRISSKGMATLYKTGIFISGYTLISFTLIPVIAARTGRVPLPIGITKISSLQPLTLLTCVLNRHYIKTELKETLISVSKTLQEKYPGSITCYLDANFPFADGFPLVPHLSHNDGRKVDLAFFYQEPATGKKLQAVSPSFIGYGVSEPPQPGETNMPAVCMAKGYWQYGLLNKIIPEGNKKKMAFDAERTRMLITILVKHRSIGKLFIEPHLRQRLHLEKYQNIRFHGCQAVRHDDHIHVQL</sequence>
<evidence type="ECO:0000256" key="1">
    <source>
        <dbReference type="SAM" id="Phobius"/>
    </source>
</evidence>
<dbReference type="RefSeq" id="WP_162445609.1">
    <property type="nucleotide sequence ID" value="NZ_CP048222.1"/>
</dbReference>
<keyword evidence="1" id="KW-0812">Transmembrane</keyword>
<keyword evidence="3" id="KW-1185">Reference proteome</keyword>
<feature type="transmembrane region" description="Helical" evidence="1">
    <location>
        <begin position="49"/>
        <end position="71"/>
    </location>
</feature>
<accession>A0A6C0GPV9</accession>
<organism evidence="2 3">
    <name type="scientific">Rhodocytophaga rosea</name>
    <dbReference type="NCBI Taxonomy" id="2704465"/>
    <lineage>
        <taxon>Bacteria</taxon>
        <taxon>Pseudomonadati</taxon>
        <taxon>Bacteroidota</taxon>
        <taxon>Cytophagia</taxon>
        <taxon>Cytophagales</taxon>
        <taxon>Rhodocytophagaceae</taxon>
        <taxon>Rhodocytophaga</taxon>
    </lineage>
</organism>
<dbReference type="AlphaFoldDB" id="A0A6C0GPV9"/>
<dbReference type="Proteomes" id="UP000480178">
    <property type="component" value="Chromosome"/>
</dbReference>
<dbReference type="InterPro" id="IPR009045">
    <property type="entry name" value="Zn_M74/Hedgehog-like"/>
</dbReference>
<evidence type="ECO:0000313" key="2">
    <source>
        <dbReference type="EMBL" id="QHT69622.1"/>
    </source>
</evidence>
<feature type="transmembrane region" description="Helical" evidence="1">
    <location>
        <begin position="6"/>
        <end position="37"/>
    </location>
</feature>
<dbReference type="KEGG" id="rhoz:GXP67_24720"/>
<name>A0A6C0GPV9_9BACT</name>
<gene>
    <name evidence="2" type="ORF">GXP67_24720</name>
</gene>
<dbReference type="Gene3D" id="3.30.1380.10">
    <property type="match status" value="1"/>
</dbReference>
<dbReference type="EMBL" id="CP048222">
    <property type="protein sequence ID" value="QHT69622.1"/>
    <property type="molecule type" value="Genomic_DNA"/>
</dbReference>
<protein>
    <submittedName>
        <fullName evidence="2">Uncharacterized protein</fullName>
    </submittedName>
</protein>